<dbReference type="SUPFAM" id="SSF50978">
    <property type="entry name" value="WD40 repeat-like"/>
    <property type="match status" value="1"/>
</dbReference>
<dbReference type="Pfam" id="PF12937">
    <property type="entry name" value="F-box-like"/>
    <property type="match status" value="1"/>
</dbReference>
<feature type="region of interest" description="Disordered" evidence="7">
    <location>
        <begin position="278"/>
        <end position="297"/>
    </location>
</feature>
<keyword evidence="3 6" id="KW-0853">WD repeat</keyword>
<dbReference type="InterPro" id="IPR015943">
    <property type="entry name" value="WD40/YVTN_repeat-like_dom_sf"/>
</dbReference>
<dbReference type="InterPro" id="IPR036322">
    <property type="entry name" value="WD40_repeat_dom_sf"/>
</dbReference>
<dbReference type="Gene3D" id="2.130.10.10">
    <property type="entry name" value="YVTN repeat-like/Quinoprotein amine dehydrogenase"/>
    <property type="match status" value="1"/>
</dbReference>
<dbReference type="InterPro" id="IPR051075">
    <property type="entry name" value="SCF_subunit_WD-repeat"/>
</dbReference>
<keyword evidence="5" id="KW-0833">Ubl conjugation pathway</keyword>
<dbReference type="InterPro" id="IPR020472">
    <property type="entry name" value="WD40_PAC1"/>
</dbReference>
<keyword evidence="10" id="KW-1185">Reference proteome</keyword>
<gene>
    <name evidence="9" type="ORF">CC86DRAFT_146474</name>
</gene>
<dbReference type="SMART" id="SM00256">
    <property type="entry name" value="FBOX"/>
    <property type="match status" value="1"/>
</dbReference>
<proteinExistence type="inferred from homology"/>
<dbReference type="Gene3D" id="1.20.1280.50">
    <property type="match status" value="1"/>
</dbReference>
<feature type="compositionally biased region" description="Pro residues" evidence="7">
    <location>
        <begin position="95"/>
        <end position="106"/>
    </location>
</feature>
<feature type="repeat" description="WD" evidence="6">
    <location>
        <begin position="447"/>
        <end position="486"/>
    </location>
</feature>
<sequence>MNGQSPPAAMEHDDYFGQQRDGQHASNVPIDDSDTDMAASATASSSRAAMFSSPTAHTRKPSRMSRSGAPRPIITPTSPLTSTSTIPHNLLPSAPASPPTPAPSPTPTQRVPDWSTAAEYEDSHIKSMRARFSDMNRAERLRLLGELLNLCDSQELSFVAEFVSPRLKKDPFMVLPTELCLRILECVDDPTTLSRASQVSKKWRELVNDDGAWRLLCQKYSFRGLTREERSEEEDPGDDMEDAEPKHWWLSGDRLSRPEDVIPRDHLEVGSASTGLEGLRTQSLDRQAKRKPSPRRNKAITYRSHFKQRYMVETAWRNGGVCDARQITPEQGVVTSLHLTKKYIVVALDNAKIHVFDTVGDHQKTLQGHVMGVWAMVPWGDLLVSGGCDRDVRVWNLATGTSQHTLRGHTSTVRCLKMSDSNTAISGSRDTTLRIWDLKKGVCKHVLIGHQASVRCLEIHGDIVVSGSYDTTAKIWSISEGKCLRTLTGHFSQIYAIAFDGKKIATGSLDTSVRIWDPNDGKCLAVLQGHTSLVGQLQMREDILVTGGSDGSVRVWSLANYQAIHRLAAHDNSVTSLQFDNTRIVSGGSDGRVKVWDVKNGTLVRELSSPAEAVWRVVFEEEKAVIMASRGGRTVMEVWDFSPPAEDDTSRASTPASMPDHLDVGYGRPRSAILPATSPLVPHDDGTGDVTMADVTEA</sequence>
<dbReference type="CDD" id="cd00200">
    <property type="entry name" value="WD40"/>
    <property type="match status" value="1"/>
</dbReference>
<evidence type="ECO:0000313" key="10">
    <source>
        <dbReference type="Proteomes" id="UP000799424"/>
    </source>
</evidence>
<dbReference type="PRINTS" id="PR00320">
    <property type="entry name" value="GPROTEINBRPT"/>
</dbReference>
<feature type="repeat" description="WD" evidence="6">
    <location>
        <begin position="527"/>
        <end position="566"/>
    </location>
</feature>
<evidence type="ECO:0000259" key="8">
    <source>
        <dbReference type="PROSITE" id="PS50181"/>
    </source>
</evidence>
<dbReference type="EMBL" id="MU006245">
    <property type="protein sequence ID" value="KAF2819469.1"/>
    <property type="molecule type" value="Genomic_DNA"/>
</dbReference>
<accession>A0A6A6ZFH9</accession>
<evidence type="ECO:0000256" key="7">
    <source>
        <dbReference type="SAM" id="MobiDB-lite"/>
    </source>
</evidence>
<dbReference type="InterPro" id="IPR001810">
    <property type="entry name" value="F-box_dom"/>
</dbReference>
<feature type="repeat" description="WD" evidence="6">
    <location>
        <begin position="380"/>
        <end position="405"/>
    </location>
</feature>
<protein>
    <submittedName>
        <fullName evidence="9">F-box/WD repeat-containing protein pof1</fullName>
    </submittedName>
</protein>
<dbReference type="InterPro" id="IPR036047">
    <property type="entry name" value="F-box-like_dom_sf"/>
</dbReference>
<feature type="repeat" description="WD" evidence="6">
    <location>
        <begin position="487"/>
        <end position="526"/>
    </location>
</feature>
<dbReference type="PROSITE" id="PS00678">
    <property type="entry name" value="WD_REPEATS_1"/>
    <property type="match status" value="3"/>
</dbReference>
<keyword evidence="4" id="KW-0677">Repeat</keyword>
<dbReference type="InterPro" id="IPR001680">
    <property type="entry name" value="WD40_rpt"/>
</dbReference>
<dbReference type="PROSITE" id="PS50181">
    <property type="entry name" value="FBOX"/>
    <property type="match status" value="1"/>
</dbReference>
<reference evidence="9" key="1">
    <citation type="journal article" date="2020" name="Stud. Mycol.">
        <title>101 Dothideomycetes genomes: a test case for predicting lifestyles and emergence of pathogens.</title>
        <authorList>
            <person name="Haridas S."/>
            <person name="Albert R."/>
            <person name="Binder M."/>
            <person name="Bloem J."/>
            <person name="Labutti K."/>
            <person name="Salamov A."/>
            <person name="Andreopoulos B."/>
            <person name="Baker S."/>
            <person name="Barry K."/>
            <person name="Bills G."/>
            <person name="Bluhm B."/>
            <person name="Cannon C."/>
            <person name="Castanera R."/>
            <person name="Culley D."/>
            <person name="Daum C."/>
            <person name="Ezra D."/>
            <person name="Gonzalez J."/>
            <person name="Henrissat B."/>
            <person name="Kuo A."/>
            <person name="Liang C."/>
            <person name="Lipzen A."/>
            <person name="Lutzoni F."/>
            <person name="Magnuson J."/>
            <person name="Mondo S."/>
            <person name="Nolan M."/>
            <person name="Ohm R."/>
            <person name="Pangilinan J."/>
            <person name="Park H.-J."/>
            <person name="Ramirez L."/>
            <person name="Alfaro M."/>
            <person name="Sun H."/>
            <person name="Tritt A."/>
            <person name="Yoshinaga Y."/>
            <person name="Zwiers L.-H."/>
            <person name="Turgeon B."/>
            <person name="Goodwin S."/>
            <person name="Spatafora J."/>
            <person name="Crous P."/>
            <person name="Grigoriev I."/>
        </authorList>
    </citation>
    <scope>NUCLEOTIDE SEQUENCE</scope>
    <source>
        <strain evidence="9">CBS 113818</strain>
    </source>
</reference>
<feature type="compositionally biased region" description="Basic residues" evidence="7">
    <location>
        <begin position="288"/>
        <end position="297"/>
    </location>
</feature>
<feature type="compositionally biased region" description="Low complexity" evidence="7">
    <location>
        <begin position="70"/>
        <end position="87"/>
    </location>
</feature>
<evidence type="ECO:0000256" key="2">
    <source>
        <dbReference type="ARBA" id="ARBA00007968"/>
    </source>
</evidence>
<dbReference type="InterPro" id="IPR019775">
    <property type="entry name" value="WD40_repeat_CS"/>
</dbReference>
<dbReference type="PANTHER" id="PTHR19872">
    <property type="entry name" value="UBIQUITIN LIGASE SPECIFICITY FACTOR/HREP PROTEIN"/>
    <property type="match status" value="1"/>
</dbReference>
<dbReference type="SMART" id="SM00320">
    <property type="entry name" value="WD40"/>
    <property type="match status" value="8"/>
</dbReference>
<feature type="compositionally biased region" description="Low complexity" evidence="7">
    <location>
        <begin position="36"/>
        <end position="53"/>
    </location>
</feature>
<dbReference type="Pfam" id="PF00400">
    <property type="entry name" value="WD40"/>
    <property type="match status" value="6"/>
</dbReference>
<feature type="repeat" description="WD" evidence="6">
    <location>
        <begin position="567"/>
        <end position="606"/>
    </location>
</feature>
<feature type="region of interest" description="Disordered" evidence="7">
    <location>
        <begin position="675"/>
        <end position="698"/>
    </location>
</feature>
<dbReference type="SUPFAM" id="SSF81383">
    <property type="entry name" value="F-box domain"/>
    <property type="match status" value="1"/>
</dbReference>
<comment type="pathway">
    <text evidence="1">Protein modification; protein ubiquitination.</text>
</comment>
<dbReference type="PROSITE" id="PS50082">
    <property type="entry name" value="WD_REPEATS_2"/>
    <property type="match status" value="6"/>
</dbReference>
<dbReference type="OrthoDB" id="190105at2759"/>
<name>A0A6A6ZFH9_9PLEO</name>
<evidence type="ECO:0000256" key="6">
    <source>
        <dbReference type="PROSITE-ProRule" id="PRU00221"/>
    </source>
</evidence>
<dbReference type="AlphaFoldDB" id="A0A6A6ZFH9"/>
<organism evidence="9 10">
    <name type="scientific">Ophiobolus disseminans</name>
    <dbReference type="NCBI Taxonomy" id="1469910"/>
    <lineage>
        <taxon>Eukaryota</taxon>
        <taxon>Fungi</taxon>
        <taxon>Dikarya</taxon>
        <taxon>Ascomycota</taxon>
        <taxon>Pezizomycotina</taxon>
        <taxon>Dothideomycetes</taxon>
        <taxon>Pleosporomycetidae</taxon>
        <taxon>Pleosporales</taxon>
        <taxon>Pleosporineae</taxon>
        <taxon>Phaeosphaeriaceae</taxon>
        <taxon>Ophiobolus</taxon>
    </lineage>
</organism>
<comment type="similarity">
    <text evidence="2">Belongs to the WD repeat MET30/SCONB/SCON-2 family.</text>
</comment>
<evidence type="ECO:0000256" key="4">
    <source>
        <dbReference type="ARBA" id="ARBA00022737"/>
    </source>
</evidence>
<evidence type="ECO:0000313" key="9">
    <source>
        <dbReference type="EMBL" id="KAF2819469.1"/>
    </source>
</evidence>
<feature type="region of interest" description="Disordered" evidence="7">
    <location>
        <begin position="1"/>
        <end position="119"/>
    </location>
</feature>
<dbReference type="PROSITE" id="PS50294">
    <property type="entry name" value="WD_REPEATS_REGION"/>
    <property type="match status" value="5"/>
</dbReference>
<evidence type="ECO:0000256" key="5">
    <source>
        <dbReference type="ARBA" id="ARBA00022786"/>
    </source>
</evidence>
<feature type="repeat" description="WD" evidence="6">
    <location>
        <begin position="406"/>
        <end position="446"/>
    </location>
</feature>
<evidence type="ECO:0000256" key="3">
    <source>
        <dbReference type="ARBA" id="ARBA00022574"/>
    </source>
</evidence>
<feature type="domain" description="F-box" evidence="8">
    <location>
        <begin position="169"/>
        <end position="216"/>
    </location>
</feature>
<dbReference type="PANTHER" id="PTHR19872:SF9">
    <property type="entry name" value="UBIQUITIN-BINDING SDF UBIQUITIN LIGASE COMPLEX SUBUNIT"/>
    <property type="match status" value="1"/>
</dbReference>
<dbReference type="Proteomes" id="UP000799424">
    <property type="component" value="Unassembled WGS sequence"/>
</dbReference>
<evidence type="ECO:0000256" key="1">
    <source>
        <dbReference type="ARBA" id="ARBA00004906"/>
    </source>
</evidence>